<accession>A0A6M0IK75</accession>
<keyword evidence="4" id="KW-1185">Reference proteome</keyword>
<dbReference type="PANTHER" id="PTHR45867">
    <property type="entry name" value="PURPLE ACID PHOSPHATASE"/>
    <property type="match status" value="1"/>
</dbReference>
<dbReference type="PROSITE" id="PS50853">
    <property type="entry name" value="FN3"/>
    <property type="match status" value="1"/>
</dbReference>
<gene>
    <name evidence="3" type="ORF">GK091_14125</name>
</gene>
<evidence type="ECO:0000313" key="4">
    <source>
        <dbReference type="Proteomes" id="UP000477386"/>
    </source>
</evidence>
<sequence length="586" mass="64876">MLRIVLLRYVWIVGFVLLSSVAVAQTVTRSPYLQTVTPTGITIRWRTDQPTNSRIRYGTTNGQLNQEFTDVNSTTEHIVTLTGLQTATRYYYAVGSSAGDQMVSGDQYFQTSPVAGSTVPVRIWALGDFGSGTANQAAVLDKFRQATQNRPADIWLWLGDNAYNQGFDDQFQQNLFNVYTDLLKHLPSWPTPGNHEYIDNPNNLNIDYFKLISVPQQGEAGGVPSGSKQNYSFDYANIHFVSLDSEGNDGTRVYDPTGRQAQWLQRDLAANQLPWTIVFFHHPPYSKGQRDSDADNDMIQIRQQLTPILEQFRVDLVLSGHSHLYERSYLMKGHYGQSGTFDSNQHAVSKSNARYDGSPNSCPIVNKQAGTIYVVNGSGGQLGGQAPGFPHPAMVYTNNQVGGSMIIDVTDNRLDAQWVAADGVVRDKFTLLKNVNKRHYFLTKPGKPLTLTASWPGSYTWSSGQTERTINVSPSVPTSYIVTDQNGCLMDAFTVDMDNSTDNNVQFSGQITVKPNAATGSAAINVAVPVPQTIDVHITDQQGLVLFEKQYVNTADIREQIAVPPGDYLFIARVGTKLLARMTFKL</sequence>
<dbReference type="InterPro" id="IPR008963">
    <property type="entry name" value="Purple_acid_Pase-like_N"/>
</dbReference>
<dbReference type="EMBL" id="JAAGNZ010000001">
    <property type="protein sequence ID" value="NEU68025.1"/>
    <property type="molecule type" value="Genomic_DNA"/>
</dbReference>
<dbReference type="SUPFAM" id="SSF49363">
    <property type="entry name" value="Purple acid phosphatase, N-terminal domain"/>
    <property type="match status" value="1"/>
</dbReference>
<proteinExistence type="predicted"/>
<dbReference type="Gene3D" id="2.60.40.380">
    <property type="entry name" value="Purple acid phosphatase-like, N-terminal"/>
    <property type="match status" value="1"/>
</dbReference>
<organism evidence="3 4">
    <name type="scientific">Spirosoma agri</name>
    <dbReference type="NCBI Taxonomy" id="1987381"/>
    <lineage>
        <taxon>Bacteria</taxon>
        <taxon>Pseudomonadati</taxon>
        <taxon>Bacteroidota</taxon>
        <taxon>Cytophagia</taxon>
        <taxon>Cytophagales</taxon>
        <taxon>Cytophagaceae</taxon>
        <taxon>Spirosoma</taxon>
    </lineage>
</organism>
<evidence type="ECO:0000256" key="1">
    <source>
        <dbReference type="ARBA" id="ARBA00022729"/>
    </source>
</evidence>
<dbReference type="Pfam" id="PF16656">
    <property type="entry name" value="Pur_ac_phosph_N"/>
    <property type="match status" value="1"/>
</dbReference>
<feature type="domain" description="Fibronectin type-III" evidence="2">
    <location>
        <begin position="27"/>
        <end position="114"/>
    </location>
</feature>
<comment type="caution">
    <text evidence="3">The sequence shown here is derived from an EMBL/GenBank/DDBJ whole genome shotgun (WGS) entry which is preliminary data.</text>
</comment>
<dbReference type="CDD" id="cd00063">
    <property type="entry name" value="FN3"/>
    <property type="match status" value="1"/>
</dbReference>
<evidence type="ECO:0000259" key="2">
    <source>
        <dbReference type="PROSITE" id="PS50853"/>
    </source>
</evidence>
<dbReference type="Pfam" id="PF00149">
    <property type="entry name" value="Metallophos"/>
    <property type="match status" value="1"/>
</dbReference>
<name>A0A6M0IK75_9BACT</name>
<dbReference type="AlphaFoldDB" id="A0A6M0IK75"/>
<dbReference type="RefSeq" id="WP_164039200.1">
    <property type="nucleotide sequence ID" value="NZ_JAAGNZ010000001.1"/>
</dbReference>
<dbReference type="SUPFAM" id="SSF56300">
    <property type="entry name" value="Metallo-dependent phosphatases"/>
    <property type="match status" value="1"/>
</dbReference>
<evidence type="ECO:0000313" key="3">
    <source>
        <dbReference type="EMBL" id="NEU68025.1"/>
    </source>
</evidence>
<dbReference type="Proteomes" id="UP000477386">
    <property type="component" value="Unassembled WGS sequence"/>
</dbReference>
<dbReference type="InterPro" id="IPR029052">
    <property type="entry name" value="Metallo-depent_PP-like"/>
</dbReference>
<protein>
    <submittedName>
        <fullName evidence="3">Metallophosphoesterase family protein</fullName>
    </submittedName>
</protein>
<dbReference type="Gene3D" id="3.60.21.10">
    <property type="match status" value="1"/>
</dbReference>
<reference evidence="3 4" key="1">
    <citation type="submission" date="2020-02" db="EMBL/GenBank/DDBJ databases">
        <title>Draft genome sequence of two Spirosoma agri KCTC 52727 and Spirosoma terrae KCTC 52035.</title>
        <authorList>
            <person name="Rojas J."/>
            <person name="Ambika Manirajan B."/>
            <person name="Ratering S."/>
            <person name="Suarez C."/>
            <person name="Schnell S."/>
        </authorList>
    </citation>
    <scope>NUCLEOTIDE SEQUENCE [LARGE SCALE GENOMIC DNA]</scope>
    <source>
        <strain evidence="3 4">KCTC 52727</strain>
    </source>
</reference>
<keyword evidence="1" id="KW-0732">Signal</keyword>
<dbReference type="InterPro" id="IPR004843">
    <property type="entry name" value="Calcineurin-like_PHP"/>
</dbReference>
<dbReference type="GO" id="GO:0003993">
    <property type="term" value="F:acid phosphatase activity"/>
    <property type="evidence" value="ECO:0007669"/>
    <property type="project" value="InterPro"/>
</dbReference>
<dbReference type="InterPro" id="IPR003961">
    <property type="entry name" value="FN3_dom"/>
</dbReference>
<dbReference type="PANTHER" id="PTHR45867:SF3">
    <property type="entry name" value="ACID PHOSPHATASE TYPE 7"/>
    <property type="match status" value="1"/>
</dbReference>
<dbReference type="InterPro" id="IPR015914">
    <property type="entry name" value="PAPs_N"/>
</dbReference>
<dbReference type="GO" id="GO:0046872">
    <property type="term" value="F:metal ion binding"/>
    <property type="evidence" value="ECO:0007669"/>
    <property type="project" value="InterPro"/>
</dbReference>